<dbReference type="eggNOG" id="ENOG50343H4">
    <property type="taxonomic scope" value="Bacteria"/>
</dbReference>
<keyword evidence="1" id="KW-1133">Transmembrane helix</keyword>
<evidence type="ECO:0000313" key="2">
    <source>
        <dbReference type="EMBL" id="KGX87465.1"/>
    </source>
</evidence>
<evidence type="ECO:0000313" key="3">
    <source>
        <dbReference type="Proteomes" id="UP000030403"/>
    </source>
</evidence>
<keyword evidence="3" id="KW-1185">Reference proteome</keyword>
<dbReference type="EMBL" id="AVPF01000024">
    <property type="protein sequence ID" value="KGX87465.1"/>
    <property type="molecule type" value="Genomic_DNA"/>
</dbReference>
<comment type="caution">
    <text evidence="2">The sequence shown here is derived from an EMBL/GenBank/DDBJ whole genome shotgun (WGS) entry which is preliminary data.</text>
</comment>
<protein>
    <submittedName>
        <fullName evidence="2">Uncharacterized protein</fullName>
    </submittedName>
</protein>
<organism evidence="2 3">
    <name type="scientific">Pontibacillus marinus BH030004 = DSM 16465</name>
    <dbReference type="NCBI Taxonomy" id="1385511"/>
    <lineage>
        <taxon>Bacteria</taxon>
        <taxon>Bacillati</taxon>
        <taxon>Bacillota</taxon>
        <taxon>Bacilli</taxon>
        <taxon>Bacillales</taxon>
        <taxon>Bacillaceae</taxon>
        <taxon>Pontibacillus</taxon>
    </lineage>
</organism>
<name>A0A0A5G8M0_9BACI</name>
<dbReference type="AlphaFoldDB" id="A0A0A5G8M0"/>
<keyword evidence="1" id="KW-0472">Membrane</keyword>
<dbReference type="OrthoDB" id="2873742at2"/>
<reference evidence="2 3" key="1">
    <citation type="submission" date="2013-08" db="EMBL/GenBank/DDBJ databases">
        <authorList>
            <person name="Huang J."/>
            <person name="Wang G."/>
        </authorList>
    </citation>
    <scope>NUCLEOTIDE SEQUENCE [LARGE SCALE GENOMIC DNA]</scope>
    <source>
        <strain evidence="2 3">BH030004</strain>
    </source>
</reference>
<proteinExistence type="predicted"/>
<feature type="transmembrane region" description="Helical" evidence="1">
    <location>
        <begin position="6"/>
        <end position="26"/>
    </location>
</feature>
<dbReference type="RefSeq" id="WP_027446773.1">
    <property type="nucleotide sequence ID" value="NZ_AULJ01000040.1"/>
</dbReference>
<gene>
    <name evidence="2" type="ORF">N783_09765</name>
</gene>
<sequence length="185" mass="22367">MRKQKVIRYIFLFVLIGSLVLNYYLYEENGGLRKSKGWEYKSTVGLALFNIRQDDVDFWIESLQEEEDYIGFGRYLGELERFSREIHRMNGKISVIGMAIDAMEKKYYELASRIRNGEDYQDQREYIKHHLTFIIETLEYVEDELNNSSSKHWYKELRNHDSQLSQDVWDRFKEFEEKYLLKKAG</sequence>
<keyword evidence="1" id="KW-0812">Transmembrane</keyword>
<accession>A0A0A5G8M0</accession>
<dbReference type="Proteomes" id="UP000030403">
    <property type="component" value="Unassembled WGS sequence"/>
</dbReference>
<evidence type="ECO:0000256" key="1">
    <source>
        <dbReference type="SAM" id="Phobius"/>
    </source>
</evidence>